<evidence type="ECO:0000256" key="1">
    <source>
        <dbReference type="SAM" id="MobiDB-lite"/>
    </source>
</evidence>
<reference evidence="2 3" key="1">
    <citation type="submission" date="2018-09" db="EMBL/GenBank/DDBJ databases">
        <title>YIM PH21274 draft genome.</title>
        <authorList>
            <person name="Miao C."/>
        </authorList>
    </citation>
    <scope>NUCLEOTIDE SEQUENCE [LARGE SCALE GENOMIC DNA]</scope>
    <source>
        <strain evidence="2 3">YIM PH 21724</strain>
    </source>
</reference>
<sequence>MHARPDPRGHSEGGWLSEQLRNARHGQPVTLPAWMLDGHTARADRVVGAIPQDRALRAAAYAVGPDDSILPAV</sequence>
<gene>
    <name evidence="2" type="ORF">D5S18_00290</name>
</gene>
<feature type="region of interest" description="Disordered" evidence="1">
    <location>
        <begin position="1"/>
        <end position="22"/>
    </location>
</feature>
<accession>A0A3A4KXH3</accession>
<evidence type="ECO:0000313" key="2">
    <source>
        <dbReference type="EMBL" id="RJO80228.1"/>
    </source>
</evidence>
<organism evidence="2 3">
    <name type="scientific">Nocardia panacis</name>
    <dbReference type="NCBI Taxonomy" id="2340916"/>
    <lineage>
        <taxon>Bacteria</taxon>
        <taxon>Bacillati</taxon>
        <taxon>Actinomycetota</taxon>
        <taxon>Actinomycetes</taxon>
        <taxon>Mycobacteriales</taxon>
        <taxon>Nocardiaceae</taxon>
        <taxon>Nocardia</taxon>
    </lineage>
</organism>
<evidence type="ECO:0000313" key="3">
    <source>
        <dbReference type="Proteomes" id="UP000266677"/>
    </source>
</evidence>
<name>A0A3A4KXH3_9NOCA</name>
<dbReference type="EMBL" id="QZFU01000005">
    <property type="protein sequence ID" value="RJO80228.1"/>
    <property type="molecule type" value="Genomic_DNA"/>
</dbReference>
<feature type="compositionally biased region" description="Basic and acidic residues" evidence="1">
    <location>
        <begin position="1"/>
        <end position="11"/>
    </location>
</feature>
<keyword evidence="3" id="KW-1185">Reference proteome</keyword>
<protein>
    <submittedName>
        <fullName evidence="2">Uncharacterized protein</fullName>
    </submittedName>
</protein>
<proteinExistence type="predicted"/>
<dbReference type="Proteomes" id="UP000266677">
    <property type="component" value="Unassembled WGS sequence"/>
</dbReference>
<comment type="caution">
    <text evidence="2">The sequence shown here is derived from an EMBL/GenBank/DDBJ whole genome shotgun (WGS) entry which is preliminary data.</text>
</comment>
<dbReference type="AlphaFoldDB" id="A0A3A4KXH3"/>